<dbReference type="EMBL" id="JAKNID010000108">
    <property type="protein sequence ID" value="MCG4566107.1"/>
    <property type="molecule type" value="Genomic_DNA"/>
</dbReference>
<evidence type="ECO:0000313" key="1">
    <source>
        <dbReference type="EMBL" id="MCG4566107.1"/>
    </source>
</evidence>
<proteinExistence type="predicted"/>
<protein>
    <submittedName>
        <fullName evidence="1">Uncharacterized protein</fullName>
    </submittedName>
</protein>
<evidence type="ECO:0000313" key="2">
    <source>
        <dbReference type="Proteomes" id="UP001108123"/>
    </source>
</evidence>
<comment type="caution">
    <text evidence="1">The sequence shown here is derived from an EMBL/GenBank/DDBJ whole genome shotgun (WGS) entry which is preliminary data.</text>
</comment>
<sequence>MKKKVISLFTSVIIITIFLAPIAFANSASFKFTMNRRYVNGAKTGHTHSMTAGRMSISGKLIVNSLDLGCNSRANTVTISVFKKQSGRDKYVGSTSATPKSQSLGSTTSFSKAFGKQTGGTYYIVAGKAEDDGWNLKGRGTLTTR</sequence>
<dbReference type="RefSeq" id="WP_226808955.1">
    <property type="nucleotide sequence ID" value="NZ_JAJBNW010000127.1"/>
</dbReference>
<organism evidence="1 2">
    <name type="scientific">Anaerosalibacter bizertensis</name>
    <dbReference type="NCBI Taxonomy" id="932217"/>
    <lineage>
        <taxon>Bacteria</taxon>
        <taxon>Bacillati</taxon>
        <taxon>Bacillota</taxon>
        <taxon>Tissierellia</taxon>
        <taxon>Tissierellales</taxon>
        <taxon>Sporanaerobacteraceae</taxon>
        <taxon>Anaerosalibacter</taxon>
    </lineage>
</organism>
<keyword evidence="2" id="KW-1185">Reference proteome</keyword>
<name>A0A9Q4FMS4_9FIRM</name>
<gene>
    <name evidence="1" type="ORF">L0P62_11775</name>
</gene>
<reference evidence="1" key="1">
    <citation type="submission" date="2022-01" db="EMBL/GenBank/DDBJ databases">
        <title>Collection of gut derived symbiotic bacterial strains cultured from healthy donors.</title>
        <authorList>
            <person name="Lin H."/>
            <person name="Kohout C."/>
            <person name="Waligurski E."/>
            <person name="Pamer E.G."/>
        </authorList>
    </citation>
    <scope>NUCLEOTIDE SEQUENCE</scope>
    <source>
        <strain evidence="1">MSK.14.39</strain>
    </source>
</reference>
<dbReference type="AlphaFoldDB" id="A0A9Q4FMS4"/>
<accession>A0A9Q4FMS4</accession>
<dbReference type="Proteomes" id="UP001108123">
    <property type="component" value="Unassembled WGS sequence"/>
</dbReference>